<dbReference type="Proteomes" id="UP000613740">
    <property type="component" value="Unassembled WGS sequence"/>
</dbReference>
<gene>
    <name evidence="2" type="ORF">HYH02_008454</name>
</gene>
<sequence>MSRAIATVLAAVALLGTCALAQPSTLRTRFQGLSYSSNVIGYVNMTTDYCEIKAALAAGNWTEALALYSNGKNSLSGLSRRSFSRFATYVTSGPELLHDSLAMGRNNTWLDVAIRAAFAAQNRPLVEGLIVIAGFKYGLHEVDEGATKIVQYLEDNTLTNLVGDADGASHSVDEAWALWTGGREDHCGCAASWAAALGADMGTTFLGKSYINAAATVTFNELLMSGRKDNGTLSSAAYNASRVDLMRQLVLLGLQGVLHSSYKAHAATACRRPAADLAEAKAYITVHWTYLEPFLVARGVPADRINRLRSALTATRTDYMNVRRAVVSVADAMGRRMSEIGTPIHDRVTRGWEGCSASRLL</sequence>
<proteinExistence type="predicted"/>
<name>A0A835WFG2_9CHLO</name>
<dbReference type="EMBL" id="JAEHOD010000026">
    <property type="protein sequence ID" value="KAG2446462.1"/>
    <property type="molecule type" value="Genomic_DNA"/>
</dbReference>
<dbReference type="InterPro" id="IPR011643">
    <property type="entry name" value="HCR1"/>
</dbReference>
<organism evidence="2 3">
    <name type="scientific">Chlamydomonas schloesseri</name>
    <dbReference type="NCBI Taxonomy" id="2026947"/>
    <lineage>
        <taxon>Eukaryota</taxon>
        <taxon>Viridiplantae</taxon>
        <taxon>Chlorophyta</taxon>
        <taxon>core chlorophytes</taxon>
        <taxon>Chlorophyceae</taxon>
        <taxon>CS clade</taxon>
        <taxon>Chlamydomonadales</taxon>
        <taxon>Chlamydomonadaceae</taxon>
        <taxon>Chlamydomonas</taxon>
    </lineage>
</organism>
<evidence type="ECO:0000256" key="1">
    <source>
        <dbReference type="SAM" id="SignalP"/>
    </source>
</evidence>
<evidence type="ECO:0000313" key="2">
    <source>
        <dbReference type="EMBL" id="KAG2446462.1"/>
    </source>
</evidence>
<dbReference type="OrthoDB" id="535677at2759"/>
<keyword evidence="3" id="KW-1185">Reference proteome</keyword>
<reference evidence="2" key="1">
    <citation type="journal article" date="2020" name="bioRxiv">
        <title>Comparative genomics of Chlamydomonas.</title>
        <authorList>
            <person name="Craig R.J."/>
            <person name="Hasan A.R."/>
            <person name="Ness R.W."/>
            <person name="Keightley P.D."/>
        </authorList>
    </citation>
    <scope>NUCLEOTIDE SEQUENCE</scope>
    <source>
        <strain evidence="2">CCAP 11/173</strain>
    </source>
</reference>
<accession>A0A835WFG2</accession>
<feature type="signal peptide" evidence="1">
    <location>
        <begin position="1"/>
        <end position="21"/>
    </location>
</feature>
<dbReference type="Pfam" id="PF07692">
    <property type="entry name" value="Fea1"/>
    <property type="match status" value="1"/>
</dbReference>
<keyword evidence="1" id="KW-0732">Signal</keyword>
<protein>
    <submittedName>
        <fullName evidence="2">Uncharacterized protein</fullName>
    </submittedName>
</protein>
<comment type="caution">
    <text evidence="2">The sequence shown here is derived from an EMBL/GenBank/DDBJ whole genome shotgun (WGS) entry which is preliminary data.</text>
</comment>
<evidence type="ECO:0000313" key="3">
    <source>
        <dbReference type="Proteomes" id="UP000613740"/>
    </source>
</evidence>
<dbReference type="AlphaFoldDB" id="A0A835WFG2"/>
<feature type="chain" id="PRO_5032296384" evidence="1">
    <location>
        <begin position="22"/>
        <end position="361"/>
    </location>
</feature>